<dbReference type="eggNOG" id="COG3865">
    <property type="taxonomic scope" value="Bacteria"/>
</dbReference>
<dbReference type="SUPFAM" id="SSF54593">
    <property type="entry name" value="Glyoxalase/Bleomycin resistance protein/Dihydroxybiphenyl dioxygenase"/>
    <property type="match status" value="1"/>
</dbReference>
<dbReference type="OrthoDB" id="9806473at2"/>
<dbReference type="InterPro" id="IPR028973">
    <property type="entry name" value="PhnB-like"/>
</dbReference>
<feature type="domain" description="PhnB-like" evidence="1">
    <location>
        <begin position="3"/>
        <end position="116"/>
    </location>
</feature>
<dbReference type="RefSeq" id="WP_015927475.1">
    <property type="nucleotide sequence ID" value="NC_011894.1"/>
</dbReference>
<dbReference type="HOGENOM" id="CLU_046006_22_1_5"/>
<dbReference type="InterPro" id="IPR029068">
    <property type="entry name" value="Glyas_Bleomycin-R_OHBP_Dase"/>
</dbReference>
<name>B8IF59_METNO</name>
<evidence type="ECO:0000313" key="2">
    <source>
        <dbReference type="EMBL" id="ACL55770.1"/>
    </source>
</evidence>
<dbReference type="InterPro" id="IPR009725">
    <property type="entry name" value="3_dmu_93_MTrfase"/>
</dbReference>
<dbReference type="GO" id="GO:0008168">
    <property type="term" value="F:methyltransferase activity"/>
    <property type="evidence" value="ECO:0007669"/>
    <property type="project" value="UniProtKB-KW"/>
</dbReference>
<keyword evidence="2" id="KW-0808">Transferase</keyword>
<keyword evidence="3" id="KW-1185">Reference proteome</keyword>
<dbReference type="EMBL" id="CP001349">
    <property type="protein sequence ID" value="ACL55770.1"/>
    <property type="molecule type" value="Genomic_DNA"/>
</dbReference>
<evidence type="ECO:0000259" key="1">
    <source>
        <dbReference type="Pfam" id="PF06983"/>
    </source>
</evidence>
<accession>B8IF59</accession>
<dbReference type="CDD" id="cd06588">
    <property type="entry name" value="PhnB_like"/>
    <property type="match status" value="1"/>
</dbReference>
<keyword evidence="2" id="KW-0830">Ubiquinone</keyword>
<dbReference type="Gene3D" id="3.10.180.10">
    <property type="entry name" value="2,3-Dihydroxybiphenyl 1,2-Dioxygenase, domain 1"/>
    <property type="match status" value="1"/>
</dbReference>
<dbReference type="GO" id="GO:0032259">
    <property type="term" value="P:methylation"/>
    <property type="evidence" value="ECO:0007669"/>
    <property type="project" value="UniProtKB-KW"/>
</dbReference>
<sequence length="153" mass="16275">MQGITPFLWFDGQAEEAARFYVSVFPDGRIERIVRCGEGGPGPAGSVLTVAFTVAGQRFTALNGGPQFPFTEAVSFVVTCDSQAEIDAYWAALSEGGAPGRCGWLKDRYGLSWQIVPAGLPEWLDGSDPARAGRVMAALMTMDKLDAARLAAA</sequence>
<dbReference type="Pfam" id="PF06983">
    <property type="entry name" value="3-dmu-9_3-mt"/>
    <property type="match status" value="1"/>
</dbReference>
<keyword evidence="2" id="KW-0489">Methyltransferase</keyword>
<protein>
    <submittedName>
        <fullName evidence="2">3-demethylubiquinone-9 3-methyltransferase</fullName>
    </submittedName>
</protein>
<proteinExistence type="predicted"/>
<evidence type="ECO:0000313" key="3">
    <source>
        <dbReference type="Proteomes" id="UP000008207"/>
    </source>
</evidence>
<dbReference type="PANTHER" id="PTHR33990:SF2">
    <property type="entry name" value="PHNB-LIKE DOMAIN-CONTAINING PROTEIN"/>
    <property type="match status" value="1"/>
</dbReference>
<gene>
    <name evidence="2" type="ordered locus">Mnod_0738</name>
</gene>
<dbReference type="AlphaFoldDB" id="B8IF59"/>
<dbReference type="Proteomes" id="UP000008207">
    <property type="component" value="Chromosome"/>
</dbReference>
<dbReference type="KEGG" id="mno:Mnod_0738"/>
<dbReference type="PANTHER" id="PTHR33990">
    <property type="entry name" value="PROTEIN YJDN-RELATED"/>
    <property type="match status" value="1"/>
</dbReference>
<reference evidence="2 3" key="1">
    <citation type="submission" date="2009-01" db="EMBL/GenBank/DDBJ databases">
        <title>Complete sequence of chromosome of Methylobacterium nodulans ORS 2060.</title>
        <authorList>
            <consortium name="US DOE Joint Genome Institute"/>
            <person name="Lucas S."/>
            <person name="Copeland A."/>
            <person name="Lapidus A."/>
            <person name="Glavina del Rio T."/>
            <person name="Dalin E."/>
            <person name="Tice H."/>
            <person name="Bruce D."/>
            <person name="Goodwin L."/>
            <person name="Pitluck S."/>
            <person name="Sims D."/>
            <person name="Brettin T."/>
            <person name="Detter J.C."/>
            <person name="Han C."/>
            <person name="Larimer F."/>
            <person name="Land M."/>
            <person name="Hauser L."/>
            <person name="Kyrpides N."/>
            <person name="Ivanova N."/>
            <person name="Marx C.J."/>
            <person name="Richardson P."/>
        </authorList>
    </citation>
    <scope>NUCLEOTIDE SEQUENCE [LARGE SCALE GENOMIC DNA]</scope>
    <source>
        <strain evidence="3">LMG 21967 / CNCM I-2342 / ORS 2060</strain>
    </source>
</reference>
<dbReference type="STRING" id="460265.Mnod_0738"/>
<dbReference type="PIRSF" id="PIRSF021700">
    <property type="entry name" value="3_dmu_93_MTrfase"/>
    <property type="match status" value="1"/>
</dbReference>
<organism evidence="2 3">
    <name type="scientific">Methylobacterium nodulans (strain LMG 21967 / CNCM I-2342 / ORS 2060)</name>
    <dbReference type="NCBI Taxonomy" id="460265"/>
    <lineage>
        <taxon>Bacteria</taxon>
        <taxon>Pseudomonadati</taxon>
        <taxon>Pseudomonadota</taxon>
        <taxon>Alphaproteobacteria</taxon>
        <taxon>Hyphomicrobiales</taxon>
        <taxon>Methylobacteriaceae</taxon>
        <taxon>Methylobacterium</taxon>
    </lineage>
</organism>